<dbReference type="AlphaFoldDB" id="A0A0M4HGE0"/>
<dbReference type="PANTHER" id="PTHR38692:SF1">
    <property type="entry name" value="PROTEIN SMG"/>
    <property type="match status" value="1"/>
</dbReference>
<proteinExistence type="inferred from homology"/>
<organism evidence="2 3">
    <name type="scientific">Buchnera aphidicola</name>
    <name type="common">Aphis glycines</name>
    <dbReference type="NCBI Taxonomy" id="1265350"/>
    <lineage>
        <taxon>Bacteria</taxon>
        <taxon>Pseudomonadati</taxon>
        <taxon>Pseudomonadota</taxon>
        <taxon>Gammaproteobacteria</taxon>
        <taxon>Enterobacterales</taxon>
        <taxon>Erwiniaceae</taxon>
        <taxon>Buchnera</taxon>
    </lineage>
</organism>
<dbReference type="PATRIC" id="fig|1265350.3.peg.482"/>
<dbReference type="InterPro" id="IPR007456">
    <property type="entry name" value="Smg"/>
</dbReference>
<comment type="similarity">
    <text evidence="1">Belongs to the Smg family.</text>
</comment>
<evidence type="ECO:0000313" key="3">
    <source>
        <dbReference type="Proteomes" id="UP000066321"/>
    </source>
</evidence>
<dbReference type="STRING" id="1265350.IX46_02555"/>
<dbReference type="HAMAP" id="MF_00598">
    <property type="entry name" value="Smg"/>
    <property type="match status" value="1"/>
</dbReference>
<dbReference type="PANTHER" id="PTHR38692">
    <property type="entry name" value="PROTEIN SMG"/>
    <property type="match status" value="1"/>
</dbReference>
<name>A0A0M4HGE0_9GAMM</name>
<dbReference type="RefSeq" id="WP_053940415.1">
    <property type="nucleotide sequence ID" value="NZ_CP009253.1"/>
</dbReference>
<evidence type="ECO:0000256" key="1">
    <source>
        <dbReference type="HAMAP-Rule" id="MF_00598"/>
    </source>
</evidence>
<protein>
    <recommendedName>
        <fullName evidence="1">Protein Smg</fullName>
    </recommendedName>
</protein>
<dbReference type="Proteomes" id="UP000066321">
    <property type="component" value="Chromosome"/>
</dbReference>
<dbReference type="Pfam" id="PF04361">
    <property type="entry name" value="DUF494"/>
    <property type="match status" value="1"/>
</dbReference>
<dbReference type="OrthoDB" id="9788984at2"/>
<dbReference type="NCBIfam" id="NF002897">
    <property type="entry name" value="PRK03430.1"/>
    <property type="match status" value="1"/>
</dbReference>
<reference evidence="2 3" key="1">
    <citation type="journal article" date="2015" name="J Genomics">
        <title>Whole Genome Sequence of the Soybean Aphid Endosymbiont Buchnera aphidicola and Genetic Differentiation among Biotype-Specific Strains.</title>
        <authorList>
            <person name="Cassone B.J."/>
            <person name="Wenger J.A."/>
            <person name="Michel A.P."/>
        </authorList>
    </citation>
    <scope>NUCLEOTIDE SEQUENCE [LARGE SCALE GENOMIC DNA]</scope>
    <source>
        <strain evidence="2 3">BAg</strain>
    </source>
</reference>
<dbReference type="KEGG" id="baph:IX46_02555"/>
<gene>
    <name evidence="1" type="primary">smg</name>
    <name evidence="2" type="ORF">IX46_02555</name>
</gene>
<dbReference type="EMBL" id="CP009253">
    <property type="protein sequence ID" value="ALD15419.1"/>
    <property type="molecule type" value="Genomic_DNA"/>
</dbReference>
<evidence type="ECO:0000313" key="2">
    <source>
        <dbReference type="EMBL" id="ALD15419.1"/>
    </source>
</evidence>
<sequence>MFEILIYLFETCVHNESKISIDYDSLKKDLSDIGFHKKDIYNALRWLKNLSSCKKNNFSSISLTSDQISTRIYNQQELFKLNSDCRGFILFLEQLEILTLDTREMVIEQIMDLEIRELNLEDLKWIILIVLFNSPGCEIMYRKLENLLFNFTKKIIH</sequence>
<accession>A0A0M4HGE0</accession>